<comment type="caution">
    <text evidence="2">The sequence shown here is derived from an EMBL/GenBank/DDBJ whole genome shotgun (WGS) entry which is preliminary data.</text>
</comment>
<keyword evidence="3" id="KW-1185">Reference proteome</keyword>
<dbReference type="Pfam" id="PF13358">
    <property type="entry name" value="DDE_3"/>
    <property type="match status" value="1"/>
</dbReference>
<protein>
    <recommendedName>
        <fullName evidence="1">Tc1-like transposase DDE domain-containing protein</fullName>
    </recommendedName>
</protein>
<dbReference type="InterPro" id="IPR036397">
    <property type="entry name" value="RNaseH_sf"/>
</dbReference>
<dbReference type="PANTHER" id="PTHR46564:SF1">
    <property type="entry name" value="TRANSPOSASE"/>
    <property type="match status" value="1"/>
</dbReference>
<reference evidence="2" key="1">
    <citation type="submission" date="2019-10" db="EMBL/GenBank/DDBJ databases">
        <title>Draft genome sequece of Microseira wollei NIES-4236.</title>
        <authorList>
            <person name="Yamaguchi H."/>
            <person name="Suzuki S."/>
            <person name="Kawachi M."/>
        </authorList>
    </citation>
    <scope>NUCLEOTIDE SEQUENCE</scope>
    <source>
        <strain evidence="2">NIES-4236</strain>
    </source>
</reference>
<evidence type="ECO:0000313" key="3">
    <source>
        <dbReference type="Proteomes" id="UP001050975"/>
    </source>
</evidence>
<sequence length="101" mass="11728">MTSEQLIYMDESGINNNETATYAWCKKGKRYHDTRPGKRRYRLSIIGTLSNGKFFDPMVYQGYCTAKVIETWLEKCLLPQVKVGQVIIMDNAPFQNSKKIR</sequence>
<dbReference type="AlphaFoldDB" id="A0AAV3XEU9"/>
<dbReference type="PANTHER" id="PTHR46564">
    <property type="entry name" value="TRANSPOSASE"/>
    <property type="match status" value="1"/>
</dbReference>
<evidence type="ECO:0000313" key="2">
    <source>
        <dbReference type="EMBL" id="GET37947.1"/>
    </source>
</evidence>
<dbReference type="Gene3D" id="3.30.420.10">
    <property type="entry name" value="Ribonuclease H-like superfamily/Ribonuclease H"/>
    <property type="match status" value="1"/>
</dbReference>
<dbReference type="GO" id="GO:0003676">
    <property type="term" value="F:nucleic acid binding"/>
    <property type="evidence" value="ECO:0007669"/>
    <property type="project" value="InterPro"/>
</dbReference>
<proteinExistence type="predicted"/>
<accession>A0AAV3XEU9</accession>
<gene>
    <name evidence="2" type="ORF">MiSe_27010</name>
</gene>
<dbReference type="Proteomes" id="UP001050975">
    <property type="component" value="Unassembled WGS sequence"/>
</dbReference>
<organism evidence="2 3">
    <name type="scientific">Microseira wollei NIES-4236</name>
    <dbReference type="NCBI Taxonomy" id="2530354"/>
    <lineage>
        <taxon>Bacteria</taxon>
        <taxon>Bacillati</taxon>
        <taxon>Cyanobacteriota</taxon>
        <taxon>Cyanophyceae</taxon>
        <taxon>Oscillatoriophycideae</taxon>
        <taxon>Aerosakkonematales</taxon>
        <taxon>Aerosakkonemataceae</taxon>
        <taxon>Microseira</taxon>
    </lineage>
</organism>
<dbReference type="EMBL" id="BLAY01000036">
    <property type="protein sequence ID" value="GET37947.1"/>
    <property type="molecule type" value="Genomic_DNA"/>
</dbReference>
<name>A0AAV3XEU9_9CYAN</name>
<evidence type="ECO:0000259" key="1">
    <source>
        <dbReference type="Pfam" id="PF13358"/>
    </source>
</evidence>
<dbReference type="InterPro" id="IPR038717">
    <property type="entry name" value="Tc1-like_DDE_dom"/>
</dbReference>
<feature type="domain" description="Tc1-like transposase DDE" evidence="1">
    <location>
        <begin position="5"/>
        <end position="101"/>
    </location>
</feature>